<name>A0A418QV40_9BACT</name>
<evidence type="ECO:0000313" key="1">
    <source>
        <dbReference type="EMBL" id="RIY09079.1"/>
    </source>
</evidence>
<reference evidence="1 2" key="1">
    <citation type="submission" date="2019-01" db="EMBL/GenBank/DDBJ databases">
        <title>Hymenobacter humicola sp. nov., isolated from soils in Antarctica.</title>
        <authorList>
            <person name="Sedlacek I."/>
            <person name="Holochova P."/>
            <person name="Kralova S."/>
            <person name="Pantucek R."/>
            <person name="Stankova E."/>
            <person name="Vrbovska V."/>
            <person name="Kristofova L."/>
            <person name="Svec P."/>
            <person name="Busse H.-J."/>
        </authorList>
    </citation>
    <scope>NUCLEOTIDE SEQUENCE [LARGE SCALE GENOMIC DNA]</scope>
    <source>
        <strain evidence="1 2">CCM 8852</strain>
    </source>
</reference>
<organism evidence="1 2">
    <name type="scientific">Hymenobacter rubripertinctus</name>
    <dbReference type="NCBI Taxonomy" id="2029981"/>
    <lineage>
        <taxon>Bacteria</taxon>
        <taxon>Pseudomonadati</taxon>
        <taxon>Bacteroidota</taxon>
        <taxon>Cytophagia</taxon>
        <taxon>Cytophagales</taxon>
        <taxon>Hymenobacteraceae</taxon>
        <taxon>Hymenobacter</taxon>
    </lineage>
</organism>
<dbReference type="Proteomes" id="UP000284250">
    <property type="component" value="Unassembled WGS sequence"/>
</dbReference>
<dbReference type="Gene3D" id="3.30.530.80">
    <property type="match status" value="1"/>
</dbReference>
<evidence type="ECO:0008006" key="3">
    <source>
        <dbReference type="Google" id="ProtNLM"/>
    </source>
</evidence>
<protein>
    <recommendedName>
        <fullName evidence="3">DUF4468 domain-containing protein</fullName>
    </recommendedName>
</protein>
<evidence type="ECO:0000313" key="2">
    <source>
        <dbReference type="Proteomes" id="UP000284250"/>
    </source>
</evidence>
<comment type="caution">
    <text evidence="1">The sequence shown here is derived from an EMBL/GenBank/DDBJ whole genome shotgun (WGS) entry which is preliminary data.</text>
</comment>
<dbReference type="AlphaFoldDB" id="A0A418QV40"/>
<gene>
    <name evidence="1" type="ORF">D0T11_12970</name>
</gene>
<proteinExistence type="predicted"/>
<accession>A0A418QV40</accession>
<keyword evidence="2" id="KW-1185">Reference proteome</keyword>
<sequence>MVNGKVVYEALLPACGTSRSELASRAAQWVRAHQALLTPDTTQTAGATDATTLVLRGRLEQPPLGMFKDLNSYTFVCTVQMKDAKYRYAFNQFQWTYSILNIAKEVVRGPHTFPLENMASVNQQRYSANRAEYVNEQIEALITALNTAMTHDEKLVW</sequence>
<dbReference type="EMBL" id="QYCN01000018">
    <property type="protein sequence ID" value="RIY09079.1"/>
    <property type="molecule type" value="Genomic_DNA"/>
</dbReference>